<dbReference type="AlphaFoldDB" id="A0A977IEZ9"/>
<dbReference type="PANTHER" id="PTHR46268">
    <property type="entry name" value="STRESS RESPONSE PROTEIN NHAX"/>
    <property type="match status" value="1"/>
</dbReference>
<dbReference type="EMBL" id="CP103305">
    <property type="protein sequence ID" value="UVS69562.1"/>
    <property type="molecule type" value="Genomic_DNA"/>
</dbReference>
<accession>A0A977IEZ9</accession>
<evidence type="ECO:0000256" key="1">
    <source>
        <dbReference type="ARBA" id="ARBA00008791"/>
    </source>
</evidence>
<dbReference type="GeneID" id="74945663"/>
<dbReference type="InterPro" id="IPR014729">
    <property type="entry name" value="Rossmann-like_a/b/a_fold"/>
</dbReference>
<dbReference type="PRINTS" id="PR01438">
    <property type="entry name" value="UNVRSLSTRESS"/>
</dbReference>
<dbReference type="PANTHER" id="PTHR46268:SF6">
    <property type="entry name" value="UNIVERSAL STRESS PROTEIN UP12"/>
    <property type="match status" value="1"/>
</dbReference>
<organism evidence="3">
    <name type="scientific">Nitrososphaera viennensis</name>
    <dbReference type="NCBI Taxonomy" id="1034015"/>
    <lineage>
        <taxon>Archaea</taxon>
        <taxon>Nitrososphaerota</taxon>
        <taxon>Nitrososphaeria</taxon>
        <taxon>Nitrososphaerales</taxon>
        <taxon>Nitrososphaeraceae</taxon>
        <taxon>Nitrososphaera</taxon>
    </lineage>
</organism>
<dbReference type="InterPro" id="IPR006016">
    <property type="entry name" value="UspA"/>
</dbReference>
<comment type="similarity">
    <text evidence="1">Belongs to the universal stress protein A family.</text>
</comment>
<evidence type="ECO:0000313" key="3">
    <source>
        <dbReference type="EMBL" id="UVS69562.1"/>
    </source>
</evidence>
<dbReference type="SUPFAM" id="SSF52402">
    <property type="entry name" value="Adenine nucleotide alpha hydrolases-like"/>
    <property type="match status" value="1"/>
</dbReference>
<dbReference type="RefSeq" id="WP_158435042.1">
    <property type="nucleotide sequence ID" value="NZ_CP103305.1"/>
</dbReference>
<protein>
    <submittedName>
        <fullName evidence="3">Universal stress protein</fullName>
    </submittedName>
</protein>
<feature type="domain" description="UspA" evidence="2">
    <location>
        <begin position="6"/>
        <end position="144"/>
    </location>
</feature>
<dbReference type="CDD" id="cd00293">
    <property type="entry name" value="USP-like"/>
    <property type="match status" value="1"/>
</dbReference>
<dbReference type="Proteomes" id="UP001059771">
    <property type="component" value="Chromosome"/>
</dbReference>
<name>A0A977IEZ9_9ARCH</name>
<gene>
    <name evidence="3" type="ORF">NWT39_01960</name>
</gene>
<proteinExistence type="inferred from homology"/>
<dbReference type="InterPro" id="IPR006015">
    <property type="entry name" value="Universal_stress_UspA"/>
</dbReference>
<evidence type="ECO:0000259" key="2">
    <source>
        <dbReference type="Pfam" id="PF00582"/>
    </source>
</evidence>
<dbReference type="Gene3D" id="3.40.50.620">
    <property type="entry name" value="HUPs"/>
    <property type="match status" value="1"/>
</dbReference>
<sequence length="144" mass="15270">MVDKVYSKVLVATDGSECARRALESAIKMVKAPDGTLTIMHVLQLSPAVGFGKKLTEEIESLFLKDATAFLEDQKREVEARGVKTDTILVKGNPAQAILHAAEEMNADLIVIGSRGLGGVKGLFLGSVSNAVVHGSKIPVLVTK</sequence>
<dbReference type="Pfam" id="PF00582">
    <property type="entry name" value="Usp"/>
    <property type="match status" value="1"/>
</dbReference>
<dbReference type="PIRSF" id="PIRSF006276">
    <property type="entry name" value="UspA"/>
    <property type="match status" value="1"/>
</dbReference>
<reference evidence="3" key="1">
    <citation type="submission" date="2022-08" db="EMBL/GenBank/DDBJ databases">
        <title>Dynamic responses of ammonia-oxidizing microbial communities induced by reactive oxygen species (ROS) in fluctuating redox aquifers.</title>
        <authorList>
            <person name="Wang P."/>
            <person name="Wang H."/>
        </authorList>
    </citation>
    <scope>NUCLEOTIDE SEQUENCE</scope>
    <source>
        <strain evidence="3">PLX03</strain>
    </source>
</reference>